<proteinExistence type="predicted"/>
<sequence>MKLLSQGSERPQPECAAAVVPLEIAGERFLQINSYGSTERLHVGARSQNMRLTKEAFDQLMELGRKHFGEN</sequence>
<comment type="caution">
    <text evidence="1">The sequence shown here is derived from an EMBL/GenBank/DDBJ whole genome shotgun (WGS) entry which is preliminary data.</text>
</comment>
<evidence type="ECO:0000313" key="1">
    <source>
        <dbReference type="EMBL" id="PZO73110.1"/>
    </source>
</evidence>
<organism evidence="1 2">
    <name type="scientific">Sphingomonas hengshuiensis</name>
    <dbReference type="NCBI Taxonomy" id="1609977"/>
    <lineage>
        <taxon>Bacteria</taxon>
        <taxon>Pseudomonadati</taxon>
        <taxon>Pseudomonadota</taxon>
        <taxon>Alphaproteobacteria</taxon>
        <taxon>Sphingomonadales</taxon>
        <taxon>Sphingomonadaceae</taxon>
        <taxon>Sphingomonas</taxon>
    </lineage>
</organism>
<reference evidence="1 2" key="1">
    <citation type="submission" date="2017-08" db="EMBL/GenBank/DDBJ databases">
        <title>Infants hospitalized years apart are colonized by the same room-sourced microbial strains.</title>
        <authorList>
            <person name="Brooks B."/>
            <person name="Olm M.R."/>
            <person name="Firek B.A."/>
            <person name="Baker R."/>
            <person name="Thomas B.C."/>
            <person name="Morowitz M.J."/>
            <person name="Banfield J.F."/>
        </authorList>
    </citation>
    <scope>NUCLEOTIDE SEQUENCE [LARGE SCALE GENOMIC DNA]</scope>
    <source>
        <strain evidence="1">S2_018_000_R3_110</strain>
    </source>
</reference>
<evidence type="ECO:0000313" key="2">
    <source>
        <dbReference type="Proteomes" id="UP000248614"/>
    </source>
</evidence>
<dbReference type="EMBL" id="QFNF01000061">
    <property type="protein sequence ID" value="PZO73110.1"/>
    <property type="molecule type" value="Genomic_DNA"/>
</dbReference>
<dbReference type="AlphaFoldDB" id="A0A2W4YSV9"/>
<accession>A0A2W4YSV9</accession>
<name>A0A2W4YSV9_9SPHN</name>
<gene>
    <name evidence="1" type="ORF">DI632_15005</name>
</gene>
<protein>
    <submittedName>
        <fullName evidence="1">Uncharacterized protein</fullName>
    </submittedName>
</protein>
<dbReference type="Proteomes" id="UP000248614">
    <property type="component" value="Unassembled WGS sequence"/>
</dbReference>